<name>A0A9D2IK64_9FIRM</name>
<dbReference type="AlphaFoldDB" id="A0A9D2IK64"/>
<evidence type="ECO:0000313" key="1">
    <source>
        <dbReference type="EMBL" id="HIZ13365.1"/>
    </source>
</evidence>
<dbReference type="SUPFAM" id="SSF51126">
    <property type="entry name" value="Pectin lyase-like"/>
    <property type="match status" value="1"/>
</dbReference>
<dbReference type="Gene3D" id="2.60.120.260">
    <property type="entry name" value="Galactose-binding domain-like"/>
    <property type="match status" value="2"/>
</dbReference>
<gene>
    <name evidence="1" type="ORF">H9817_05510</name>
</gene>
<dbReference type="Proteomes" id="UP000824017">
    <property type="component" value="Unassembled WGS sequence"/>
</dbReference>
<sequence>MKKKLIGRIMGGALAVMLAFPVTGLWGLPMTRVSAAGEAADSGTSQPEITVTKVQAEDAELSLEIGSDMSSQFVEEAEPSSDEGGHIKTSKIGATVTLTFEGTGIRFYTKCGNGAGKLSVQIDDGEPQEIDEYIDSSTAQFKELLYENLELGETNESHTIVLTTLEGERSNFNFDYFEVIQTESAPVDEPEKEEKSTIVQAEDGDYVSLDPQIGSSMADSFVVESEPSSNGGAHIKTSKIGATVTLTFEGTGVRFYTKLGNGAGKLSVQVDGGEPEEIDEYIDSSTAQFQQQLFEALNLSADNEQHTLILTTVEGERSNFNFDYFEVISLEEVVEDDYIQSEGNTTYYLDSSAAPDGDGRSEDTAFDSLEDINGIEFAAGDEILIKAGSEFQGQLYPKGSGSEEAPIVIDMYGEGEKPLIDGNGRYSDAPTFRDNGPFGEEGSAVYLCNQEYWEINNLRVKNWSDDGQDKERSGIRVEAYGGGTYHHIYIKNCDISDIRGYNGQDSIWDVVPENGGTTFYGSRTTHRTGGINVVSYTERDLTNATSSSTAGAVIDEEPTVFDDILIEGNKIENCHANGITTTNIRGELDNKDYRHTNVVIRGNEIRNVQRAGIVPLYTSGALVERNLVDTFQQTYAGYGCGIWCDRADGMVFQYNEVCNGKNTMDGMAFNLDDMTENGIIQYNYTHNNVG</sequence>
<dbReference type="InterPro" id="IPR012334">
    <property type="entry name" value="Pectin_lyas_fold"/>
</dbReference>
<dbReference type="EMBL" id="DXCD01000143">
    <property type="protein sequence ID" value="HIZ13365.1"/>
    <property type="molecule type" value="Genomic_DNA"/>
</dbReference>
<reference evidence="1" key="1">
    <citation type="journal article" date="2021" name="PeerJ">
        <title>Extensive microbial diversity within the chicken gut microbiome revealed by metagenomics and culture.</title>
        <authorList>
            <person name="Gilroy R."/>
            <person name="Ravi A."/>
            <person name="Getino M."/>
            <person name="Pursley I."/>
            <person name="Horton D.L."/>
            <person name="Alikhan N.F."/>
            <person name="Baker D."/>
            <person name="Gharbi K."/>
            <person name="Hall N."/>
            <person name="Watson M."/>
            <person name="Adriaenssens E.M."/>
            <person name="Foster-Nyarko E."/>
            <person name="Jarju S."/>
            <person name="Secka A."/>
            <person name="Antonio M."/>
            <person name="Oren A."/>
            <person name="Chaudhuri R.R."/>
            <person name="La Ragione R."/>
            <person name="Hildebrand F."/>
            <person name="Pallen M.J."/>
        </authorList>
    </citation>
    <scope>NUCLEOTIDE SEQUENCE</scope>
    <source>
        <strain evidence="1">ChiGjej1B1-13045</strain>
    </source>
</reference>
<proteinExistence type="predicted"/>
<dbReference type="InterPro" id="IPR006626">
    <property type="entry name" value="PbH1"/>
</dbReference>
<organism evidence="1 2">
    <name type="scientific">Candidatus Mediterraneibacter stercorigallinarum</name>
    <dbReference type="NCBI Taxonomy" id="2838686"/>
    <lineage>
        <taxon>Bacteria</taxon>
        <taxon>Bacillati</taxon>
        <taxon>Bacillota</taxon>
        <taxon>Clostridia</taxon>
        <taxon>Lachnospirales</taxon>
        <taxon>Lachnospiraceae</taxon>
        <taxon>Mediterraneibacter</taxon>
    </lineage>
</organism>
<comment type="caution">
    <text evidence="1">The sequence shown here is derived from an EMBL/GenBank/DDBJ whole genome shotgun (WGS) entry which is preliminary data.</text>
</comment>
<evidence type="ECO:0000313" key="2">
    <source>
        <dbReference type="Proteomes" id="UP000824017"/>
    </source>
</evidence>
<feature type="non-terminal residue" evidence="1">
    <location>
        <position position="690"/>
    </location>
</feature>
<protein>
    <submittedName>
        <fullName evidence="1">Right-handed parallel beta-helix repeat-containing protein</fullName>
    </submittedName>
</protein>
<reference evidence="1" key="2">
    <citation type="submission" date="2021-04" db="EMBL/GenBank/DDBJ databases">
        <authorList>
            <person name="Gilroy R."/>
        </authorList>
    </citation>
    <scope>NUCLEOTIDE SEQUENCE</scope>
    <source>
        <strain evidence="1">ChiGjej1B1-13045</strain>
    </source>
</reference>
<dbReference type="SMART" id="SM00710">
    <property type="entry name" value="PbH1"/>
    <property type="match status" value="4"/>
</dbReference>
<dbReference type="InterPro" id="IPR011050">
    <property type="entry name" value="Pectin_lyase_fold/virulence"/>
</dbReference>
<accession>A0A9D2IK64</accession>
<dbReference type="Gene3D" id="2.160.20.10">
    <property type="entry name" value="Single-stranded right-handed beta-helix, Pectin lyase-like"/>
    <property type="match status" value="1"/>
</dbReference>